<dbReference type="GO" id="GO:0007076">
    <property type="term" value="P:mitotic chromosome condensation"/>
    <property type="evidence" value="ECO:0007669"/>
    <property type="project" value="TreeGrafter"/>
</dbReference>
<dbReference type="PANTHER" id="PTHR18937:SF172">
    <property type="entry name" value="STRUCTURAL MAINTENANCE OF CHROMOSOMES PROTEIN"/>
    <property type="match status" value="1"/>
</dbReference>
<dbReference type="Gene3D" id="3.40.50.300">
    <property type="entry name" value="P-loop containing nucleotide triphosphate hydrolases"/>
    <property type="match status" value="1"/>
</dbReference>
<evidence type="ECO:0000313" key="7">
    <source>
        <dbReference type="EMBL" id="CAI6348249.1"/>
    </source>
</evidence>
<dbReference type="EMBL" id="CARXXK010000001">
    <property type="protein sequence ID" value="CAI6348249.1"/>
    <property type="molecule type" value="Genomic_DNA"/>
</dbReference>
<keyword evidence="2" id="KW-0547">Nucleotide-binding</keyword>
<gene>
    <name evidence="7" type="ORF">MEUPH1_LOCUS4947</name>
</gene>
<evidence type="ECO:0000256" key="5">
    <source>
        <dbReference type="SAM" id="Coils"/>
    </source>
</evidence>
<comment type="caution">
    <text evidence="7">The sequence shown here is derived from an EMBL/GenBank/DDBJ whole genome shotgun (WGS) entry which is preliminary data.</text>
</comment>
<keyword evidence="4" id="KW-0539">Nucleus</keyword>
<reference evidence="7 8" key="1">
    <citation type="submission" date="2023-01" db="EMBL/GenBank/DDBJ databases">
        <authorList>
            <person name="Whitehead M."/>
        </authorList>
    </citation>
    <scope>NUCLEOTIDE SEQUENCE [LARGE SCALE GENOMIC DNA]</scope>
</reference>
<protein>
    <recommendedName>
        <fullName evidence="6">RecF/RecN/SMC N-terminal domain-containing protein</fullName>
    </recommendedName>
</protein>
<feature type="domain" description="RecF/RecN/SMC N-terminal" evidence="6">
    <location>
        <begin position="9"/>
        <end position="127"/>
    </location>
</feature>
<dbReference type="PANTHER" id="PTHR18937">
    <property type="entry name" value="STRUCTURAL MAINTENANCE OF CHROMOSOMES SMC FAMILY MEMBER"/>
    <property type="match status" value="1"/>
</dbReference>
<dbReference type="SUPFAM" id="SSF52540">
    <property type="entry name" value="P-loop containing nucleoside triphosphate hydrolases"/>
    <property type="match status" value="1"/>
</dbReference>
<evidence type="ECO:0000256" key="3">
    <source>
        <dbReference type="ARBA" id="ARBA00022840"/>
    </source>
</evidence>
<comment type="subcellular location">
    <subcellularLocation>
        <location evidence="1">Nucleus</location>
    </subcellularLocation>
</comment>
<evidence type="ECO:0000259" key="6">
    <source>
        <dbReference type="Pfam" id="PF02463"/>
    </source>
</evidence>
<dbReference type="Proteomes" id="UP001160148">
    <property type="component" value="Unassembled WGS sequence"/>
</dbReference>
<dbReference type="InterPro" id="IPR003395">
    <property type="entry name" value="RecF/RecN/SMC_N"/>
</dbReference>
<keyword evidence="8" id="KW-1185">Reference proteome</keyword>
<dbReference type="Pfam" id="PF02463">
    <property type="entry name" value="SMC_N"/>
    <property type="match status" value="1"/>
</dbReference>
<evidence type="ECO:0000256" key="4">
    <source>
        <dbReference type="ARBA" id="ARBA00023242"/>
    </source>
</evidence>
<evidence type="ECO:0000313" key="8">
    <source>
        <dbReference type="Proteomes" id="UP001160148"/>
    </source>
</evidence>
<dbReference type="GO" id="GO:0000796">
    <property type="term" value="C:condensin complex"/>
    <property type="evidence" value="ECO:0007669"/>
    <property type="project" value="TreeGrafter"/>
</dbReference>
<dbReference type="GO" id="GO:0005634">
    <property type="term" value="C:nucleus"/>
    <property type="evidence" value="ECO:0007669"/>
    <property type="project" value="UniProtKB-SubCell"/>
</dbReference>
<dbReference type="InterPro" id="IPR027417">
    <property type="entry name" value="P-loop_NTPase"/>
</dbReference>
<dbReference type="AlphaFoldDB" id="A0AAV0VVI8"/>
<accession>A0AAV0VVI8</accession>
<dbReference type="GO" id="GO:0005524">
    <property type="term" value="F:ATP binding"/>
    <property type="evidence" value="ECO:0007669"/>
    <property type="project" value="UniProtKB-KW"/>
</dbReference>
<keyword evidence="5" id="KW-0175">Coiled coil</keyword>
<keyword evidence="3" id="KW-0067">ATP-binding</keyword>
<proteinExistence type="predicted"/>
<name>A0AAV0VVI8_9HEMI</name>
<feature type="coiled-coil region" evidence="5">
    <location>
        <begin position="256"/>
        <end position="332"/>
    </location>
</feature>
<evidence type="ECO:0000256" key="2">
    <source>
        <dbReference type="ARBA" id="ARBA00022741"/>
    </source>
</evidence>
<evidence type="ECO:0000256" key="1">
    <source>
        <dbReference type="ARBA" id="ARBA00004123"/>
    </source>
</evidence>
<sequence length="341" mass="39640">MYNLSNHLIFLQSLTSIVGANGSGKSNVIDSLLFVFGYRSSKIRSKKVSVLLHKSDKHKDVRQCSVTVYFVHIQDDITAQTGFVPIPGTEIKITRTAFKDNTSFYTLNDKRVKFKDVAIILKKNGIDLVHNRFLILQGEVEQIAMMKPKSENDHSTGMLEYLEDVIGTVRYKKPITKLEERVKDLSLEKNEKITRLKFVAKEREELIEPVEAVIYYLKLENRITRLSNKKHQKDRFDIEAIIETKTETQNKMNDKINSNEKEINTISKDKKQFEKKIQDLSEKLKSDHLILKKNEDKHKKCLRKKGQLNDEYNQAKAQITKYENSIQQEQKKVKINPLLTV</sequence>
<organism evidence="7 8">
    <name type="scientific">Macrosiphum euphorbiae</name>
    <name type="common">potato aphid</name>
    <dbReference type="NCBI Taxonomy" id="13131"/>
    <lineage>
        <taxon>Eukaryota</taxon>
        <taxon>Metazoa</taxon>
        <taxon>Ecdysozoa</taxon>
        <taxon>Arthropoda</taxon>
        <taxon>Hexapoda</taxon>
        <taxon>Insecta</taxon>
        <taxon>Pterygota</taxon>
        <taxon>Neoptera</taxon>
        <taxon>Paraneoptera</taxon>
        <taxon>Hemiptera</taxon>
        <taxon>Sternorrhyncha</taxon>
        <taxon>Aphidomorpha</taxon>
        <taxon>Aphidoidea</taxon>
        <taxon>Aphididae</taxon>
        <taxon>Macrosiphini</taxon>
        <taxon>Macrosiphum</taxon>
    </lineage>
</organism>